<sequence length="71" mass="7350">MAASFSSTVCRILVVVAVIVATLSSYGAAKNVCILPCDKMVPDCDSWCRDPGLFGNGGNCYGGTCCCHPAE</sequence>
<evidence type="ECO:0000313" key="3">
    <source>
        <dbReference type="EMBL" id="CAD6254563.1"/>
    </source>
</evidence>
<protein>
    <submittedName>
        <fullName evidence="2">Uncharacterized protein</fullName>
    </submittedName>
</protein>
<proteinExistence type="predicted"/>
<feature type="chain" id="PRO_5035595882" evidence="1">
    <location>
        <begin position="30"/>
        <end position="71"/>
    </location>
</feature>
<evidence type="ECO:0000313" key="4">
    <source>
        <dbReference type="Proteomes" id="UP000604825"/>
    </source>
</evidence>
<evidence type="ECO:0000313" key="2">
    <source>
        <dbReference type="EMBL" id="CAD6254494.1"/>
    </source>
</evidence>
<organism evidence="2 4">
    <name type="scientific">Miscanthus lutarioriparius</name>
    <dbReference type="NCBI Taxonomy" id="422564"/>
    <lineage>
        <taxon>Eukaryota</taxon>
        <taxon>Viridiplantae</taxon>
        <taxon>Streptophyta</taxon>
        <taxon>Embryophyta</taxon>
        <taxon>Tracheophyta</taxon>
        <taxon>Spermatophyta</taxon>
        <taxon>Magnoliopsida</taxon>
        <taxon>Liliopsida</taxon>
        <taxon>Poales</taxon>
        <taxon>Poaceae</taxon>
        <taxon>PACMAD clade</taxon>
        <taxon>Panicoideae</taxon>
        <taxon>Andropogonodae</taxon>
        <taxon>Andropogoneae</taxon>
        <taxon>Saccharinae</taxon>
        <taxon>Miscanthus</taxon>
    </lineage>
</organism>
<dbReference type="AlphaFoldDB" id="A0A811QEF1"/>
<gene>
    <name evidence="2" type="ORF">NCGR_LOCUS38098</name>
    <name evidence="3" type="ORF">NCGR_LOCUS38166</name>
</gene>
<comment type="caution">
    <text evidence="2">The sequence shown here is derived from an EMBL/GenBank/DDBJ whole genome shotgun (WGS) entry which is preliminary data.</text>
</comment>
<feature type="signal peptide" evidence="1">
    <location>
        <begin position="1"/>
        <end position="29"/>
    </location>
</feature>
<dbReference type="EMBL" id="CAJGYO010000009">
    <property type="protein sequence ID" value="CAD6254494.1"/>
    <property type="molecule type" value="Genomic_DNA"/>
</dbReference>
<evidence type="ECO:0000256" key="1">
    <source>
        <dbReference type="SAM" id="SignalP"/>
    </source>
</evidence>
<reference evidence="2" key="1">
    <citation type="submission" date="2020-10" db="EMBL/GenBank/DDBJ databases">
        <authorList>
            <person name="Han B."/>
            <person name="Lu T."/>
            <person name="Zhao Q."/>
            <person name="Huang X."/>
            <person name="Zhao Y."/>
        </authorList>
    </citation>
    <scope>NUCLEOTIDE SEQUENCE</scope>
</reference>
<accession>A0A811QEF1</accession>
<keyword evidence="4" id="KW-1185">Reference proteome</keyword>
<keyword evidence="1" id="KW-0732">Signal</keyword>
<name>A0A811QEF1_9POAL</name>
<dbReference type="EMBL" id="CAJGYO010000009">
    <property type="protein sequence ID" value="CAD6254563.1"/>
    <property type="molecule type" value="Genomic_DNA"/>
</dbReference>
<dbReference type="Proteomes" id="UP000604825">
    <property type="component" value="Unassembled WGS sequence"/>
</dbReference>